<dbReference type="GO" id="GO:0006364">
    <property type="term" value="P:rRNA processing"/>
    <property type="evidence" value="ECO:0007669"/>
    <property type="project" value="UniProtKB-KW"/>
</dbReference>
<dbReference type="FunFam" id="2.40.50.690:FF:000005">
    <property type="entry name" value="Exosome complex exonuclease dis3"/>
    <property type="match status" value="1"/>
</dbReference>
<evidence type="ECO:0000256" key="11">
    <source>
        <dbReference type="ARBA" id="ARBA00022839"/>
    </source>
</evidence>
<keyword evidence="20" id="KW-1185">Reference proteome</keyword>
<dbReference type="SUPFAM" id="SSF50249">
    <property type="entry name" value="Nucleic acid-binding proteins"/>
    <property type="match status" value="3"/>
</dbReference>
<evidence type="ECO:0000259" key="17">
    <source>
        <dbReference type="SMART" id="SM00670"/>
    </source>
</evidence>
<dbReference type="FunFam" id="3.40.50.1010:FF:000010">
    <property type="entry name" value="Exosome complex exonuclease DIS3"/>
    <property type="match status" value="1"/>
</dbReference>
<evidence type="ECO:0000256" key="7">
    <source>
        <dbReference type="ARBA" id="ARBA00022722"/>
    </source>
</evidence>
<dbReference type="Pfam" id="PF17216">
    <property type="entry name" value="Rrp44_CSD1"/>
    <property type="match status" value="1"/>
</dbReference>
<dbReference type="InterPro" id="IPR050180">
    <property type="entry name" value="RNR_Ribonuclease"/>
</dbReference>
<dbReference type="Gene3D" id="3.40.50.1010">
    <property type="entry name" value="5'-nuclease"/>
    <property type="match status" value="1"/>
</dbReference>
<dbReference type="InterPro" id="IPR002716">
    <property type="entry name" value="PIN_dom"/>
</dbReference>
<organism evidence="19 20">
    <name type="scientific">Melanomma pulvis-pyrius CBS 109.77</name>
    <dbReference type="NCBI Taxonomy" id="1314802"/>
    <lineage>
        <taxon>Eukaryota</taxon>
        <taxon>Fungi</taxon>
        <taxon>Dikarya</taxon>
        <taxon>Ascomycota</taxon>
        <taxon>Pezizomycotina</taxon>
        <taxon>Dothideomycetes</taxon>
        <taxon>Pleosporomycetidae</taxon>
        <taxon>Pleosporales</taxon>
        <taxon>Melanommataceae</taxon>
        <taxon>Melanomma</taxon>
    </lineage>
</organism>
<evidence type="ECO:0000259" key="18">
    <source>
        <dbReference type="SMART" id="SM00955"/>
    </source>
</evidence>
<feature type="domain" description="RNB" evidence="18">
    <location>
        <begin position="523"/>
        <end position="856"/>
    </location>
</feature>
<proteinExistence type="inferred from homology"/>
<evidence type="ECO:0000256" key="2">
    <source>
        <dbReference type="ARBA" id="ARBA00004496"/>
    </source>
</evidence>
<keyword evidence="5" id="KW-0963">Cytoplasm</keyword>
<dbReference type="PANTHER" id="PTHR23355">
    <property type="entry name" value="RIBONUCLEASE"/>
    <property type="match status" value="1"/>
</dbReference>
<dbReference type="GO" id="GO:0000176">
    <property type="term" value="C:nuclear exosome (RNase complex)"/>
    <property type="evidence" value="ECO:0007669"/>
    <property type="project" value="UniProtKB-ARBA"/>
</dbReference>
<evidence type="ECO:0000256" key="6">
    <source>
        <dbReference type="ARBA" id="ARBA00022552"/>
    </source>
</evidence>
<dbReference type="GO" id="GO:0005730">
    <property type="term" value="C:nucleolus"/>
    <property type="evidence" value="ECO:0007669"/>
    <property type="project" value="UniProtKB-SubCell"/>
</dbReference>
<dbReference type="Pfam" id="PF13638">
    <property type="entry name" value="PIN_4"/>
    <property type="match status" value="1"/>
</dbReference>
<dbReference type="GO" id="GO:0004519">
    <property type="term" value="F:endonuclease activity"/>
    <property type="evidence" value="ECO:0007669"/>
    <property type="project" value="UniProtKB-KW"/>
</dbReference>
<dbReference type="OrthoDB" id="372421at2759"/>
<dbReference type="InterPro" id="IPR041505">
    <property type="entry name" value="Dis3_CSD2"/>
</dbReference>
<dbReference type="InterPro" id="IPR001900">
    <property type="entry name" value="RNase_II/R"/>
</dbReference>
<keyword evidence="13" id="KW-0539">Nucleus</keyword>
<dbReference type="InterPro" id="IPR022966">
    <property type="entry name" value="RNase_II/R_CS"/>
</dbReference>
<evidence type="ECO:0000256" key="9">
    <source>
        <dbReference type="ARBA" id="ARBA00022801"/>
    </source>
</evidence>
<evidence type="ECO:0000256" key="13">
    <source>
        <dbReference type="ARBA" id="ARBA00023242"/>
    </source>
</evidence>
<evidence type="ECO:0000256" key="16">
    <source>
        <dbReference type="RuleBase" id="RU003901"/>
    </source>
</evidence>
<evidence type="ECO:0000256" key="1">
    <source>
        <dbReference type="ARBA" id="ARBA00001946"/>
    </source>
</evidence>
<keyword evidence="8" id="KW-0255">Endonuclease</keyword>
<evidence type="ECO:0000256" key="12">
    <source>
        <dbReference type="ARBA" id="ARBA00022884"/>
    </source>
</evidence>
<dbReference type="AlphaFoldDB" id="A0A6A6WUZ5"/>
<evidence type="ECO:0000256" key="5">
    <source>
        <dbReference type="ARBA" id="ARBA00022490"/>
    </source>
</evidence>
<dbReference type="Proteomes" id="UP000799757">
    <property type="component" value="Unassembled WGS sequence"/>
</dbReference>
<dbReference type="SUPFAM" id="SSF88723">
    <property type="entry name" value="PIN domain-like"/>
    <property type="match status" value="1"/>
</dbReference>
<keyword evidence="12" id="KW-0694">RNA-binding</keyword>
<keyword evidence="10" id="KW-0271">Exosome</keyword>
<dbReference type="InterPro" id="IPR012340">
    <property type="entry name" value="NA-bd_OB-fold"/>
</dbReference>
<dbReference type="FunFam" id="2.40.50.700:FF:000001">
    <property type="entry name" value="Exosome complex exonuclease exoribonuclease (Rrp44)"/>
    <property type="match status" value="1"/>
</dbReference>
<comment type="cofactor">
    <cofactor evidence="1">
        <name>Mg(2+)</name>
        <dbReference type="ChEBI" id="CHEBI:18420"/>
    </cofactor>
</comment>
<evidence type="ECO:0000313" key="19">
    <source>
        <dbReference type="EMBL" id="KAF2787691.1"/>
    </source>
</evidence>
<dbReference type="GO" id="GO:0000175">
    <property type="term" value="F:3'-5'-RNA exonuclease activity"/>
    <property type="evidence" value="ECO:0007669"/>
    <property type="project" value="TreeGrafter"/>
</dbReference>
<evidence type="ECO:0000313" key="20">
    <source>
        <dbReference type="Proteomes" id="UP000799757"/>
    </source>
</evidence>
<name>A0A6A6WUZ5_9PLEO</name>
<dbReference type="InterPro" id="IPR029060">
    <property type="entry name" value="PIN-like_dom_sf"/>
</dbReference>
<evidence type="ECO:0000256" key="15">
    <source>
        <dbReference type="ARBA" id="ARBA00081547"/>
    </source>
</evidence>
<keyword evidence="7" id="KW-0540">Nuclease</keyword>
<keyword evidence="6" id="KW-0698">rRNA processing</keyword>
<dbReference type="EMBL" id="MU002290">
    <property type="protein sequence ID" value="KAF2787691.1"/>
    <property type="molecule type" value="Genomic_DNA"/>
</dbReference>
<keyword evidence="9" id="KW-0378">Hydrolase</keyword>
<protein>
    <recommendedName>
        <fullName evidence="15">Chromosome disjunction protein 3</fullName>
    </recommendedName>
    <alternativeName>
        <fullName evidence="14">Ribosomal RNA-processing protein 44</fullName>
    </alternativeName>
</protein>
<evidence type="ECO:0000256" key="4">
    <source>
        <dbReference type="ARBA" id="ARBA00005785"/>
    </source>
</evidence>
<dbReference type="GO" id="GO:0071034">
    <property type="term" value="P:CUT catabolic process"/>
    <property type="evidence" value="ECO:0007669"/>
    <property type="project" value="UniProtKB-ARBA"/>
</dbReference>
<dbReference type="InterPro" id="IPR033771">
    <property type="entry name" value="Rrp44_CSD1"/>
</dbReference>
<dbReference type="GO" id="GO:0071031">
    <property type="term" value="P:nuclear mRNA surveillance of mRNA 3'-end processing"/>
    <property type="evidence" value="ECO:0007669"/>
    <property type="project" value="TreeGrafter"/>
</dbReference>
<dbReference type="InterPro" id="IPR033770">
    <property type="entry name" value="RRP44_S1"/>
</dbReference>
<evidence type="ECO:0000256" key="14">
    <source>
        <dbReference type="ARBA" id="ARBA00077930"/>
    </source>
</evidence>
<comment type="similarity">
    <text evidence="4 16">Belongs to the RNR ribonuclease family.</text>
</comment>
<keyword evidence="11" id="KW-0269">Exonuclease</keyword>
<sequence length="990" mass="112273">MEYFSLKRSSGADRGQTNLSSKVYVRSTKSGKVQKIVRELYLRQDIPCSSNLCRACLDIAPTDYSKKVAPFVLSDTPAGSKKFPSGQYLVPDTNAFLTGMDLFEVETAFHDVIVLQTVLEEVKNRSLPLYHRLIALTKNEGKRFYVFFNEFRQETHVARDVGETINDRNDRAVRIAVQWYSQHITDAVAARSKLSKRIPSIVMISDDRDNLRKARLEGISAHTLFDFVSSLANADELLDMISAAEERREVRSKKTEVFYPEYFTLSKMMTGVKAGTLHQGIFNVSPYNYLEGSIHVPAFNKSLLILGRENSNRAVSGDVVVVEVLPQDQWKAPSTKIIEEETVTKNDNPEAEDGENIVSEREHRALQEEVKRIHGQSAEGRPQPTARVVGIIKRNWRQYVGHIDRDSVRSASKSSRQQQIVFLVPMDKRIPKIRIRTRQAGELLGQRVLVSIDSWDRDSRYPVGHFVRTLGELESKGAETEALLLEWDVQYKPFPKTVLDCLPQEGHDWKVPASLDDPGWRGRKDLRDLLVCSIDPPGCVDIDDALHARKLPNGNFEVGVHIADVSHFVKPNNAMDKEASQRGTTVYLVDKRIDMLPMLLGTDLCSLKPYVERYAFSVLWEITSDADIVSAHFTKSVIRSREAFAYEQAQIRIDDKSQQDDLTNGMRTLMMLSKKLRQKRMDAGALNLASPEVKIQTESETSDPVDVQTKKHLDTNSLVEEFMLLANISVAGKNYEAFPQTALLRRHAPPPKTNFEELDNQLKVKKGLELRTDSSKALADSLDTCVDPKEPFFNTLVRIMATRCMMSAEYFCAGTQAYPEFRHYGLASEIYTHFTSPIRRYADLEAHRQLAAAIDYEQLDSSLQSRGKLEGVCKNINVRHRNAQMAGRASIEYYVGQALKGKDIIEEGFVMKIFSNGMVVFVPRFGIESLIRLRDLETPEPEAEFDAENYVLRVKGEVGREIELFEKVKVRITDEMEESTGKRKVKLTLV</sequence>
<dbReference type="GO" id="GO:0000177">
    <property type="term" value="C:cytoplasmic exosome (RNase complex)"/>
    <property type="evidence" value="ECO:0007669"/>
    <property type="project" value="TreeGrafter"/>
</dbReference>
<dbReference type="PROSITE" id="PS01175">
    <property type="entry name" value="RIBONUCLEASE_II"/>
    <property type="match status" value="1"/>
</dbReference>
<dbReference type="Gene3D" id="2.40.50.700">
    <property type="match status" value="1"/>
</dbReference>
<dbReference type="Gene3D" id="2.40.50.140">
    <property type="entry name" value="Nucleic acid-binding proteins"/>
    <property type="match status" value="1"/>
</dbReference>
<dbReference type="SMART" id="SM00670">
    <property type="entry name" value="PINc"/>
    <property type="match status" value="1"/>
</dbReference>
<evidence type="ECO:0000256" key="10">
    <source>
        <dbReference type="ARBA" id="ARBA00022835"/>
    </source>
</evidence>
<gene>
    <name evidence="19" type="ORF">K505DRAFT_379420</name>
</gene>
<dbReference type="SMART" id="SM00955">
    <property type="entry name" value="RNB"/>
    <property type="match status" value="1"/>
</dbReference>
<dbReference type="CDD" id="cd09862">
    <property type="entry name" value="PIN_Rrp44-like"/>
    <property type="match status" value="1"/>
</dbReference>
<accession>A0A6A6WUZ5</accession>
<dbReference type="GO" id="GO:0003723">
    <property type="term" value="F:RNA binding"/>
    <property type="evidence" value="ECO:0007669"/>
    <property type="project" value="UniProtKB-KW"/>
</dbReference>
<comment type="subcellular location">
    <subcellularLocation>
        <location evidence="2">Cytoplasm</location>
    </subcellularLocation>
    <subcellularLocation>
        <location evidence="3">Nucleus</location>
        <location evidence="3">Nucleolus</location>
    </subcellularLocation>
</comment>
<evidence type="ECO:0000256" key="8">
    <source>
        <dbReference type="ARBA" id="ARBA00022759"/>
    </source>
</evidence>
<feature type="domain" description="PIN" evidence="17">
    <location>
        <begin position="87"/>
        <end position="212"/>
    </location>
</feature>
<reference evidence="19" key="1">
    <citation type="journal article" date="2020" name="Stud. Mycol.">
        <title>101 Dothideomycetes genomes: a test case for predicting lifestyles and emergence of pathogens.</title>
        <authorList>
            <person name="Haridas S."/>
            <person name="Albert R."/>
            <person name="Binder M."/>
            <person name="Bloem J."/>
            <person name="Labutti K."/>
            <person name="Salamov A."/>
            <person name="Andreopoulos B."/>
            <person name="Baker S."/>
            <person name="Barry K."/>
            <person name="Bills G."/>
            <person name="Bluhm B."/>
            <person name="Cannon C."/>
            <person name="Castanera R."/>
            <person name="Culley D."/>
            <person name="Daum C."/>
            <person name="Ezra D."/>
            <person name="Gonzalez J."/>
            <person name="Henrissat B."/>
            <person name="Kuo A."/>
            <person name="Liang C."/>
            <person name="Lipzen A."/>
            <person name="Lutzoni F."/>
            <person name="Magnuson J."/>
            <person name="Mondo S."/>
            <person name="Nolan M."/>
            <person name="Ohm R."/>
            <person name="Pangilinan J."/>
            <person name="Park H.-J."/>
            <person name="Ramirez L."/>
            <person name="Alfaro M."/>
            <person name="Sun H."/>
            <person name="Tritt A."/>
            <person name="Yoshinaga Y."/>
            <person name="Zwiers L.-H."/>
            <person name="Turgeon B."/>
            <person name="Goodwin S."/>
            <person name="Spatafora J."/>
            <person name="Crous P."/>
            <person name="Grigoriev I."/>
        </authorList>
    </citation>
    <scope>NUCLEOTIDE SEQUENCE</scope>
    <source>
        <strain evidence="19">CBS 109.77</strain>
    </source>
</reference>
<dbReference type="Pfam" id="PF17215">
    <property type="entry name" value="Rrp44_S1"/>
    <property type="match status" value="1"/>
</dbReference>
<dbReference type="GO" id="GO:0016075">
    <property type="term" value="P:rRNA catabolic process"/>
    <property type="evidence" value="ECO:0007669"/>
    <property type="project" value="TreeGrafter"/>
</dbReference>
<dbReference type="Pfam" id="PF17849">
    <property type="entry name" value="OB_Dis3"/>
    <property type="match status" value="1"/>
</dbReference>
<dbReference type="Pfam" id="PF00773">
    <property type="entry name" value="RNB"/>
    <property type="match status" value="1"/>
</dbReference>
<evidence type="ECO:0000256" key="3">
    <source>
        <dbReference type="ARBA" id="ARBA00004604"/>
    </source>
</evidence>
<dbReference type="Gene3D" id="2.40.50.690">
    <property type="match status" value="1"/>
</dbReference>
<dbReference type="PANTHER" id="PTHR23355:SF35">
    <property type="entry name" value="EXOSOME COMPLEX EXONUCLEASE RRP44"/>
    <property type="match status" value="1"/>
</dbReference>